<dbReference type="RefSeq" id="WP_006822410.1">
    <property type="nucleotide sequence ID" value="NZ_CAFW01000052.1"/>
</dbReference>
<dbReference type="EMBL" id="CAFW01000052">
    <property type="protein sequence ID" value="CCE54910.1"/>
    <property type="molecule type" value="Genomic_DNA"/>
</dbReference>
<sequence>MKEVVFDDRQEHSGDFLASLGIGRSDLTDQERERALAEIEAGLVALKCPFHVEIRDVALVVRDVPDELGHLHSALK</sequence>
<reference evidence="1 2" key="1">
    <citation type="journal article" date="2012" name="J. Bacteriol.">
        <title>Genome Sequence of Corynebacterium casei UCMA 3821, Isolated from a Smear-Ripened Cheese.</title>
        <authorList>
            <person name="Monnet C."/>
            <person name="Loux V."/>
            <person name="Bento P."/>
            <person name="Gibrat J.F."/>
            <person name="Straub C."/>
            <person name="Bonnarme P."/>
            <person name="Landaud S."/>
            <person name="Irlinger F."/>
        </authorList>
    </citation>
    <scope>NUCLEOTIDE SEQUENCE [LARGE SCALE GENOMIC DNA]</scope>
    <source>
        <strain evidence="1 2">UCMA 3821</strain>
    </source>
</reference>
<name>G7HXJ5_9CORY</name>
<proteinExistence type="predicted"/>
<dbReference type="AlphaFoldDB" id="G7HXJ5"/>
<protein>
    <submittedName>
        <fullName evidence="1">Uncharacterized protein</fullName>
    </submittedName>
</protein>
<gene>
    <name evidence="1" type="ORF">CCAS_06810</name>
</gene>
<evidence type="ECO:0000313" key="1">
    <source>
        <dbReference type="EMBL" id="CCE54910.1"/>
    </source>
</evidence>
<accession>G7HXJ5</accession>
<dbReference type="Proteomes" id="UP000004840">
    <property type="component" value="Unassembled WGS sequence"/>
</dbReference>
<evidence type="ECO:0000313" key="2">
    <source>
        <dbReference type="Proteomes" id="UP000004840"/>
    </source>
</evidence>
<organism evidence="1 2">
    <name type="scientific">Corynebacterium casei UCMA 3821</name>
    <dbReference type="NCBI Taxonomy" id="1110505"/>
    <lineage>
        <taxon>Bacteria</taxon>
        <taxon>Bacillati</taxon>
        <taxon>Actinomycetota</taxon>
        <taxon>Actinomycetes</taxon>
        <taxon>Mycobacteriales</taxon>
        <taxon>Corynebacteriaceae</taxon>
        <taxon>Corynebacterium</taxon>
    </lineage>
</organism>